<accession>A0A2D2LT00</accession>
<reference evidence="4" key="1">
    <citation type="submission" date="2017-11" db="EMBL/GenBank/DDBJ databases">
        <title>Complete genome sequence of Moraxella osloensis NP7 isolated from human skin.</title>
        <authorList>
            <person name="Lee K."/>
            <person name="Lim J.Y."/>
            <person name="Hwang I."/>
        </authorList>
    </citation>
    <scope>NUCLEOTIDE SEQUENCE [LARGE SCALE GENOMIC DNA]</scope>
    <source>
        <strain evidence="4">NP7</strain>
    </source>
</reference>
<keyword evidence="1 3" id="KW-0808">Transferase</keyword>
<dbReference type="GO" id="GO:0008299">
    <property type="term" value="P:isoprenoid biosynthetic process"/>
    <property type="evidence" value="ECO:0007669"/>
    <property type="project" value="InterPro"/>
</dbReference>
<keyword evidence="2 3" id="KW-0548">Nucleotidyltransferase</keyword>
<dbReference type="Proteomes" id="UP000229340">
    <property type="component" value="Chromosome"/>
</dbReference>
<dbReference type="STRING" id="34062.AXE82_08895"/>
<dbReference type="InterPro" id="IPR034683">
    <property type="entry name" value="IspD/TarI"/>
</dbReference>
<name>A0A2D2LT00_FAUOS</name>
<dbReference type="GO" id="GO:0050518">
    <property type="term" value="F:2-C-methyl-D-erythritol 4-phosphate cytidylyltransferase activity"/>
    <property type="evidence" value="ECO:0007669"/>
    <property type="project" value="TreeGrafter"/>
</dbReference>
<dbReference type="PANTHER" id="PTHR32125">
    <property type="entry name" value="2-C-METHYL-D-ERYTHRITOL 4-PHOSPHATE CYTIDYLYLTRANSFERASE, CHLOROPLASTIC"/>
    <property type="match status" value="1"/>
</dbReference>
<dbReference type="EMBL" id="CP024443">
    <property type="protein sequence ID" value="ATR78146.1"/>
    <property type="molecule type" value="Genomic_DNA"/>
</dbReference>
<dbReference type="InterPro" id="IPR029044">
    <property type="entry name" value="Nucleotide-diphossugar_trans"/>
</dbReference>
<dbReference type="FunFam" id="3.90.550.10:FF:000003">
    <property type="entry name" value="2-C-methyl-D-erythritol 4-phosphate cytidylyltransferase"/>
    <property type="match status" value="1"/>
</dbReference>
<dbReference type="RefSeq" id="WP_100269501.1">
    <property type="nucleotide sequence ID" value="NZ_CP024443.1"/>
</dbReference>
<proteinExistence type="predicted"/>
<organism evidence="3 4">
    <name type="scientific">Faucicola osloensis</name>
    <name type="common">Moraxella osloensis</name>
    <dbReference type="NCBI Taxonomy" id="34062"/>
    <lineage>
        <taxon>Bacteria</taxon>
        <taxon>Pseudomonadati</taxon>
        <taxon>Pseudomonadota</taxon>
        <taxon>Gammaproteobacteria</taxon>
        <taxon>Moraxellales</taxon>
        <taxon>Moraxellaceae</taxon>
        <taxon>Faucicola</taxon>
    </lineage>
</organism>
<dbReference type="InterPro" id="IPR050088">
    <property type="entry name" value="IspD/TarI_cytidylyltransf_bact"/>
</dbReference>
<dbReference type="PROSITE" id="PS01295">
    <property type="entry name" value="ISPD"/>
    <property type="match status" value="1"/>
</dbReference>
<evidence type="ECO:0000313" key="4">
    <source>
        <dbReference type="Proteomes" id="UP000229340"/>
    </source>
</evidence>
<dbReference type="CDD" id="cd02516">
    <property type="entry name" value="CDP-ME_synthetase"/>
    <property type="match status" value="1"/>
</dbReference>
<protein>
    <submittedName>
        <fullName evidence="3">2-C-methyl-D-erythritol 4-phosphate cytidylyltransferase</fullName>
    </submittedName>
</protein>
<dbReference type="AlphaFoldDB" id="A0A2D2LT00"/>
<dbReference type="PANTHER" id="PTHR32125:SF4">
    <property type="entry name" value="2-C-METHYL-D-ERYTHRITOL 4-PHOSPHATE CYTIDYLYLTRANSFERASE, CHLOROPLASTIC"/>
    <property type="match status" value="1"/>
</dbReference>
<dbReference type="InterPro" id="IPR018294">
    <property type="entry name" value="ISPD_synthase_CS"/>
</dbReference>
<dbReference type="Pfam" id="PF01128">
    <property type="entry name" value="IspD"/>
    <property type="match status" value="2"/>
</dbReference>
<evidence type="ECO:0000256" key="1">
    <source>
        <dbReference type="ARBA" id="ARBA00022679"/>
    </source>
</evidence>
<evidence type="ECO:0000313" key="3">
    <source>
        <dbReference type="EMBL" id="ATR78146.1"/>
    </source>
</evidence>
<sequence>MSELNAIATNLSNNLTIDTVVVAAGVGKRFGSQMPKQYTHIGSQTVLQHSIAALSKVQQLSTCYLVISEEDTIAKTLNFSMPIEWVIGGKERMNSVFNAVQTIWQQYQNPLSNKTFNDHAFNDKAFSDKDSHHAYDNHWVLIHDAARPCVNPSDIEKLITQTTQQFLQQSHQQSQQQQESAGGLLAVPVRDTVKQIIHAQDKVLAQKTLDRSQLWLAQTPQIFPLATLYDYLTQAIEQTIAFTDEASLFEHFGKQPLLVEGSHSNIKLTFPEDLQFAQVYLAKP</sequence>
<dbReference type="Gene3D" id="3.90.550.10">
    <property type="entry name" value="Spore Coat Polysaccharide Biosynthesis Protein SpsA, Chain A"/>
    <property type="match status" value="1"/>
</dbReference>
<gene>
    <name evidence="3" type="ORF">NP7_01975</name>
</gene>
<dbReference type="SUPFAM" id="SSF53448">
    <property type="entry name" value="Nucleotide-diphospho-sugar transferases"/>
    <property type="match status" value="1"/>
</dbReference>
<evidence type="ECO:0000256" key="2">
    <source>
        <dbReference type="ARBA" id="ARBA00022695"/>
    </source>
</evidence>